<dbReference type="Gene3D" id="1.20.1250.20">
    <property type="entry name" value="MFS general substrate transporter like domains"/>
    <property type="match status" value="2"/>
</dbReference>
<evidence type="ECO:0000256" key="2">
    <source>
        <dbReference type="ARBA" id="ARBA00022448"/>
    </source>
</evidence>
<feature type="transmembrane region" description="Helical" evidence="7">
    <location>
        <begin position="112"/>
        <end position="135"/>
    </location>
</feature>
<comment type="caution">
    <text evidence="9">The sequence shown here is derived from an EMBL/GenBank/DDBJ whole genome shotgun (WGS) entry which is preliminary data.</text>
</comment>
<feature type="transmembrane region" description="Helical" evidence="7">
    <location>
        <begin position="460"/>
        <end position="480"/>
    </location>
</feature>
<dbReference type="GO" id="GO:0022857">
    <property type="term" value="F:transmembrane transporter activity"/>
    <property type="evidence" value="ECO:0007669"/>
    <property type="project" value="InterPro"/>
</dbReference>
<feature type="transmembrane region" description="Helical" evidence="7">
    <location>
        <begin position="492"/>
        <end position="513"/>
    </location>
</feature>
<dbReference type="InterPro" id="IPR020846">
    <property type="entry name" value="MFS_dom"/>
</dbReference>
<feature type="transmembrane region" description="Helical" evidence="7">
    <location>
        <begin position="147"/>
        <end position="167"/>
    </location>
</feature>
<feature type="region of interest" description="Disordered" evidence="6">
    <location>
        <begin position="36"/>
        <end position="65"/>
    </location>
</feature>
<feature type="transmembrane region" description="Helical" evidence="7">
    <location>
        <begin position="417"/>
        <end position="439"/>
    </location>
</feature>
<feature type="transmembrane region" description="Helical" evidence="7">
    <location>
        <begin position="355"/>
        <end position="377"/>
    </location>
</feature>
<dbReference type="GO" id="GO:0016020">
    <property type="term" value="C:membrane"/>
    <property type="evidence" value="ECO:0007669"/>
    <property type="project" value="UniProtKB-SubCell"/>
</dbReference>
<evidence type="ECO:0000256" key="6">
    <source>
        <dbReference type="SAM" id="MobiDB-lite"/>
    </source>
</evidence>
<feature type="compositionally biased region" description="Polar residues" evidence="6">
    <location>
        <begin position="1"/>
        <end position="16"/>
    </location>
</feature>
<dbReference type="InterPro" id="IPR011701">
    <property type="entry name" value="MFS"/>
</dbReference>
<evidence type="ECO:0000256" key="1">
    <source>
        <dbReference type="ARBA" id="ARBA00004141"/>
    </source>
</evidence>
<reference evidence="9" key="1">
    <citation type="journal article" date="2023" name="G3 (Bethesda)">
        <title>A reference genome for the long-term kleptoplast-retaining sea slug Elysia crispata morphotype clarki.</title>
        <authorList>
            <person name="Eastman K.E."/>
            <person name="Pendleton A.L."/>
            <person name="Shaikh M.A."/>
            <person name="Suttiyut T."/>
            <person name="Ogas R."/>
            <person name="Tomko P."/>
            <person name="Gavelis G."/>
            <person name="Widhalm J.R."/>
            <person name="Wisecaver J.H."/>
        </authorList>
    </citation>
    <scope>NUCLEOTIDE SEQUENCE</scope>
    <source>
        <strain evidence="9">ECLA1</strain>
    </source>
</reference>
<organism evidence="9 10">
    <name type="scientific">Elysia crispata</name>
    <name type="common">lettuce slug</name>
    <dbReference type="NCBI Taxonomy" id="231223"/>
    <lineage>
        <taxon>Eukaryota</taxon>
        <taxon>Metazoa</taxon>
        <taxon>Spiralia</taxon>
        <taxon>Lophotrochozoa</taxon>
        <taxon>Mollusca</taxon>
        <taxon>Gastropoda</taxon>
        <taxon>Heterobranchia</taxon>
        <taxon>Euthyneura</taxon>
        <taxon>Panpulmonata</taxon>
        <taxon>Sacoglossa</taxon>
        <taxon>Placobranchoidea</taxon>
        <taxon>Plakobranchidae</taxon>
        <taxon>Elysia</taxon>
    </lineage>
</organism>
<dbReference type="Pfam" id="PF07690">
    <property type="entry name" value="MFS_1"/>
    <property type="match status" value="1"/>
</dbReference>
<keyword evidence="10" id="KW-1185">Reference proteome</keyword>
<dbReference type="PROSITE" id="PS50850">
    <property type="entry name" value="MFS"/>
    <property type="match status" value="1"/>
</dbReference>
<feature type="transmembrane region" description="Helical" evidence="7">
    <location>
        <begin position="271"/>
        <end position="293"/>
    </location>
</feature>
<evidence type="ECO:0000256" key="3">
    <source>
        <dbReference type="ARBA" id="ARBA00022692"/>
    </source>
</evidence>
<evidence type="ECO:0000313" key="10">
    <source>
        <dbReference type="Proteomes" id="UP001283361"/>
    </source>
</evidence>
<feature type="region of interest" description="Disordered" evidence="6">
    <location>
        <begin position="1"/>
        <end position="24"/>
    </location>
</feature>
<feature type="transmembrane region" description="Helical" evidence="7">
    <location>
        <begin position="389"/>
        <end position="411"/>
    </location>
</feature>
<feature type="transmembrane region" description="Helical" evidence="7">
    <location>
        <begin position="218"/>
        <end position="236"/>
    </location>
</feature>
<accession>A0AAE1D7F3</accession>
<feature type="transmembrane region" description="Helical" evidence="7">
    <location>
        <begin position="243"/>
        <end position="265"/>
    </location>
</feature>
<feature type="transmembrane region" description="Helical" evidence="7">
    <location>
        <begin position="314"/>
        <end position="335"/>
    </location>
</feature>
<name>A0AAE1D7F3_9GAST</name>
<feature type="domain" description="Major facilitator superfamily (MFS) profile" evidence="8">
    <location>
        <begin position="110"/>
        <end position="516"/>
    </location>
</feature>
<dbReference type="InterPro" id="IPR036259">
    <property type="entry name" value="MFS_trans_sf"/>
</dbReference>
<evidence type="ECO:0000259" key="8">
    <source>
        <dbReference type="PROSITE" id="PS50850"/>
    </source>
</evidence>
<dbReference type="AlphaFoldDB" id="A0AAE1D7F3"/>
<dbReference type="Proteomes" id="UP001283361">
    <property type="component" value="Unassembled WGS sequence"/>
</dbReference>
<keyword evidence="5 7" id="KW-0472">Membrane</keyword>
<keyword evidence="3 7" id="KW-0812">Transmembrane</keyword>
<dbReference type="SUPFAM" id="SSF103473">
    <property type="entry name" value="MFS general substrate transporter"/>
    <property type="match status" value="1"/>
</dbReference>
<feature type="transmembrane region" description="Helical" evidence="7">
    <location>
        <begin position="179"/>
        <end position="212"/>
    </location>
</feature>
<dbReference type="EMBL" id="JAWDGP010005161">
    <property type="protein sequence ID" value="KAK3759178.1"/>
    <property type="molecule type" value="Genomic_DNA"/>
</dbReference>
<evidence type="ECO:0000256" key="4">
    <source>
        <dbReference type="ARBA" id="ARBA00022989"/>
    </source>
</evidence>
<dbReference type="PANTHER" id="PTHR23506">
    <property type="entry name" value="GH10249P"/>
    <property type="match status" value="1"/>
</dbReference>
<evidence type="ECO:0000256" key="5">
    <source>
        <dbReference type="ARBA" id="ARBA00023136"/>
    </source>
</evidence>
<protein>
    <recommendedName>
        <fullName evidence="8">Major facilitator superfamily (MFS) profile domain-containing protein</fullName>
    </recommendedName>
</protein>
<comment type="subcellular location">
    <subcellularLocation>
        <location evidence="1">Membrane</location>
        <topology evidence="1">Multi-pass membrane protein</topology>
    </subcellularLocation>
</comment>
<keyword evidence="2" id="KW-0813">Transport</keyword>
<gene>
    <name evidence="9" type="ORF">RRG08_028138</name>
</gene>
<keyword evidence="4 7" id="KW-1133">Transmembrane helix</keyword>
<evidence type="ECO:0000313" key="9">
    <source>
        <dbReference type="EMBL" id="KAK3759178.1"/>
    </source>
</evidence>
<proteinExistence type="predicted"/>
<evidence type="ECO:0000256" key="7">
    <source>
        <dbReference type="SAM" id="Phobius"/>
    </source>
</evidence>
<dbReference type="InterPro" id="IPR050930">
    <property type="entry name" value="MFS_Vesicular_Transporter"/>
</dbReference>
<dbReference type="PANTHER" id="PTHR23506:SF28">
    <property type="entry name" value="MFS-TYPE TRANSPORTER SLC18B1-LIKE PROTEIN"/>
    <property type="match status" value="1"/>
</dbReference>
<feature type="region of interest" description="Disordered" evidence="6">
    <location>
        <begin position="76"/>
        <end position="95"/>
    </location>
</feature>
<sequence>MTQGGPPQSLNSTEDNIVSPGFNKEDYEEVTCTEYSLPHNGNIDRHTSEQPQKQGKLLSGKTPGLQQISPTAAELKSNRDFSNSLDPEQHPDGRMDAMERVEGPKIDLRVKLYLGIYFFVVLISTCKMALPAPFFPHEAAKKGTSSTLVGLIFSVFEFVVTVASPVFGRYMVHFGPNWLFLAGLFLSGSATVVFGLLHMCPAGSAFVALSIVVRAMEALGFAATSTSFVTTLCYFFPNNYASVYAFGCSLCSLGSMLGPPIGAVFYEIGGFGLPFYIMGGVTLILEPVLIPLLPDIKASETDHKTADNSSSKSVLLLARSGLVWAGMLGLFMSAVGNSFLQPVLATHLETYGLKALMIGICFSIHPILYTLFTPVLGFLTDKLNIKEPLLLMSSVGCCVAYSLIGPTPVLSFLPRQLWIVLLGYMILGISEAGLTIPTAKCLASGAMELDFPSDVSTHGLMSGLNLCGYHFGAFVGPLLAGSLTDAMGFGRSTFLVSCLYLVTFAIFCSILVYRHKNSQRDHRKPEETAPLINQKHNSCVPCHHTGKQDMAAPRALSDYASLPGCDATAALLCD</sequence>